<dbReference type="Proteomes" id="UP000050424">
    <property type="component" value="Unassembled WGS sequence"/>
</dbReference>
<dbReference type="InterPro" id="IPR029069">
    <property type="entry name" value="HotDog_dom_sf"/>
</dbReference>
<organism evidence="2 3">
    <name type="scientific">Neonectria ditissima</name>
    <dbReference type="NCBI Taxonomy" id="78410"/>
    <lineage>
        <taxon>Eukaryota</taxon>
        <taxon>Fungi</taxon>
        <taxon>Dikarya</taxon>
        <taxon>Ascomycota</taxon>
        <taxon>Pezizomycotina</taxon>
        <taxon>Sordariomycetes</taxon>
        <taxon>Hypocreomycetidae</taxon>
        <taxon>Hypocreales</taxon>
        <taxon>Nectriaceae</taxon>
        <taxon>Neonectria</taxon>
    </lineage>
</organism>
<dbReference type="PANTHER" id="PTHR28152">
    <property type="entry name" value="HYDROXYACYL-THIOESTER DEHYDRATASE TYPE 2, MITOCHONDRIAL"/>
    <property type="match status" value="1"/>
</dbReference>
<accession>A0A0P7AY63</accession>
<protein>
    <recommendedName>
        <fullName evidence="4">Mesaconyl-C(4)-CoA hydratase</fullName>
    </recommendedName>
</protein>
<evidence type="ECO:0000256" key="1">
    <source>
        <dbReference type="SAM" id="MobiDB-lite"/>
    </source>
</evidence>
<dbReference type="PANTHER" id="PTHR28152:SF2">
    <property type="entry name" value="N-TERMINAL OF MAOC-LIKE DEHYDRATASE DOMAIN-CONTAINING PROTEIN"/>
    <property type="match status" value="1"/>
</dbReference>
<dbReference type="FunFam" id="3.10.129.10:FF:000103">
    <property type="entry name" value="WGS project CABT00000000 data, contig 2.1"/>
    <property type="match status" value="1"/>
</dbReference>
<reference evidence="2 3" key="1">
    <citation type="submission" date="2015-09" db="EMBL/GenBank/DDBJ databases">
        <title>Draft genome of a European isolate of the apple canker pathogen Neonectria ditissima.</title>
        <authorList>
            <person name="Gomez-Cortecero A."/>
            <person name="Harrison R.J."/>
            <person name="Armitage A.D."/>
        </authorList>
    </citation>
    <scope>NUCLEOTIDE SEQUENCE [LARGE SCALE GENOMIC DNA]</scope>
    <source>
        <strain evidence="2 3">R09/05</strain>
    </source>
</reference>
<proteinExistence type="predicted"/>
<comment type="caution">
    <text evidence="2">The sequence shown here is derived from an EMBL/GenBank/DDBJ whole genome shotgun (WGS) entry which is preliminary data.</text>
</comment>
<name>A0A0P7AY63_9HYPO</name>
<evidence type="ECO:0000313" key="3">
    <source>
        <dbReference type="Proteomes" id="UP000050424"/>
    </source>
</evidence>
<sequence>MAPSTALRQARRLAHQLAQAQRRGFATSPRSSKATAADAASYLLENFSDKSVVRRQFIDANQLQKLALTLGQTSIGGADISDVPPAAGTPVPQGYHLVYFTPNGTEKDLGADGTDRTFNASAPFTRRMWAGGKMKWPAPGGALLRVGDEVEERTRLLSATAKKSRSAGEMVLVEVEKEFWGPDGLALVDRRSWVFRPEIDPENTPEAPRPLTDVTRGPSSVEDLANSGGGFPTRELRWSPAGLFRFSALTFNGHMIHYNEGWTRNVESHPSLVVHGPLNLINLLNYWKDVHGNGQGPRSISYRAMSPLYAGQTYHIRTADVRDTGEGNAWDIIVERDGVVCMKSEISTHD</sequence>
<dbReference type="SUPFAM" id="SSF54637">
    <property type="entry name" value="Thioesterase/thiol ester dehydrase-isomerase"/>
    <property type="match status" value="1"/>
</dbReference>
<feature type="region of interest" description="Disordered" evidence="1">
    <location>
        <begin position="199"/>
        <end position="226"/>
    </location>
</feature>
<evidence type="ECO:0008006" key="4">
    <source>
        <dbReference type="Google" id="ProtNLM"/>
    </source>
</evidence>
<dbReference type="GO" id="GO:0005739">
    <property type="term" value="C:mitochondrion"/>
    <property type="evidence" value="ECO:0007669"/>
    <property type="project" value="TreeGrafter"/>
</dbReference>
<dbReference type="GO" id="GO:0019171">
    <property type="term" value="F:(3R)-hydroxyacyl-[acyl-carrier-protein] dehydratase activity"/>
    <property type="evidence" value="ECO:0007669"/>
    <property type="project" value="TreeGrafter"/>
</dbReference>
<dbReference type="EMBL" id="LKCW01000040">
    <property type="protein sequence ID" value="KPM42926.1"/>
    <property type="molecule type" value="Genomic_DNA"/>
</dbReference>
<dbReference type="InterPro" id="IPR052741">
    <property type="entry name" value="Mitochondrial_HTD2"/>
</dbReference>
<dbReference type="Gene3D" id="3.10.129.10">
    <property type="entry name" value="Hotdog Thioesterase"/>
    <property type="match status" value="1"/>
</dbReference>
<keyword evidence="3" id="KW-1185">Reference proteome</keyword>
<evidence type="ECO:0000313" key="2">
    <source>
        <dbReference type="EMBL" id="KPM42926.1"/>
    </source>
</evidence>
<dbReference type="AlphaFoldDB" id="A0A0P7AY63"/>
<dbReference type="STRING" id="78410.A0A0P7AY63"/>
<dbReference type="OrthoDB" id="3257538at2759"/>
<gene>
    <name evidence="2" type="ORF">AK830_g3593</name>
</gene>